<dbReference type="GeneID" id="27900117"/>
<proteinExistence type="predicted"/>
<feature type="domain" description="WGR" evidence="3">
    <location>
        <begin position="195"/>
        <end position="298"/>
    </location>
</feature>
<dbReference type="Pfam" id="PF00533">
    <property type="entry name" value="BRCT"/>
    <property type="match status" value="1"/>
</dbReference>
<dbReference type="AlphaFoldDB" id="N1QIK4"/>
<dbReference type="InterPro" id="IPR036420">
    <property type="entry name" value="BRCT_dom_sf"/>
</dbReference>
<dbReference type="EMBL" id="KB456260">
    <property type="protein sequence ID" value="EMF17061.1"/>
    <property type="molecule type" value="Genomic_DNA"/>
</dbReference>
<keyword evidence="1" id="KW-0175">Coiled coil</keyword>
<dbReference type="RefSeq" id="XP_016765182.1">
    <property type="nucleotide sequence ID" value="XM_016902980.1"/>
</dbReference>
<dbReference type="PROSITE" id="PS50172">
    <property type="entry name" value="BRCT"/>
    <property type="match status" value="1"/>
</dbReference>
<evidence type="ECO:0000259" key="2">
    <source>
        <dbReference type="PROSITE" id="PS50172"/>
    </source>
</evidence>
<dbReference type="InterPro" id="IPR036930">
    <property type="entry name" value="WGR_dom_sf"/>
</dbReference>
<dbReference type="InterPro" id="IPR001357">
    <property type="entry name" value="BRCT_dom"/>
</dbReference>
<evidence type="ECO:0000313" key="4">
    <source>
        <dbReference type="EMBL" id="EMF17061.1"/>
    </source>
</evidence>
<sequence>MVHKALSGCVIVTAGTGEKDWNNKQLKDWIDNASGTFERTITDETTHLVVTENLWAAAGPLVEDVIARKKNGQNIKVVSQKWLEDSLLAKSKLKEKPHEFAVPGSADREGGPGDIRSHTGLIKELYLENTELSAAQEKMNLKQQQMENDLAKEQLAESERELSKHIKASMSVPEQAAIFKKGAQKARALLASKRNHHIYQDPTGFHFDTTLTKVDTKNNTNERYNLTIFESNATPHTYAFTTSFSGTRVPQVINTIVGIGSNLPTAFRAFRNAFKEKTGIEWNDRIKVAREREQALKAAKKLGMAVAGPQTTEDFRSQKFQYYPPAYGPIGE</sequence>
<gene>
    <name evidence="4" type="ORF">SEPMUDRAFT_14184</name>
</gene>
<dbReference type="PROSITE" id="PS51977">
    <property type="entry name" value="WGR"/>
    <property type="match status" value="1"/>
</dbReference>
<dbReference type="eggNOG" id="ENOG502QQZ5">
    <property type="taxonomic scope" value="Eukaryota"/>
</dbReference>
<protein>
    <submittedName>
        <fullName evidence="4">Uncharacterized protein</fullName>
    </submittedName>
</protein>
<dbReference type="InterPro" id="IPR008893">
    <property type="entry name" value="WGR_domain"/>
</dbReference>
<evidence type="ECO:0000256" key="1">
    <source>
        <dbReference type="SAM" id="Coils"/>
    </source>
</evidence>
<feature type="coiled-coil region" evidence="1">
    <location>
        <begin position="127"/>
        <end position="168"/>
    </location>
</feature>
<evidence type="ECO:0000259" key="3">
    <source>
        <dbReference type="PROSITE" id="PS51977"/>
    </source>
</evidence>
<dbReference type="SUPFAM" id="SSF52113">
    <property type="entry name" value="BRCT domain"/>
    <property type="match status" value="1"/>
</dbReference>
<evidence type="ECO:0000313" key="5">
    <source>
        <dbReference type="Proteomes" id="UP000016931"/>
    </source>
</evidence>
<dbReference type="OrthoDB" id="342264at2759"/>
<organism evidence="4 5">
    <name type="scientific">Sphaerulina musiva (strain SO2202)</name>
    <name type="common">Poplar stem canker fungus</name>
    <name type="synonym">Septoria musiva</name>
    <dbReference type="NCBI Taxonomy" id="692275"/>
    <lineage>
        <taxon>Eukaryota</taxon>
        <taxon>Fungi</taxon>
        <taxon>Dikarya</taxon>
        <taxon>Ascomycota</taxon>
        <taxon>Pezizomycotina</taxon>
        <taxon>Dothideomycetes</taxon>
        <taxon>Dothideomycetidae</taxon>
        <taxon>Mycosphaerellales</taxon>
        <taxon>Mycosphaerellaceae</taxon>
        <taxon>Sphaerulina</taxon>
    </lineage>
</organism>
<reference evidence="4 5" key="1">
    <citation type="journal article" date="2012" name="PLoS Pathog.">
        <title>Diverse lifestyles and strategies of plant pathogenesis encoded in the genomes of eighteen Dothideomycetes fungi.</title>
        <authorList>
            <person name="Ohm R.A."/>
            <person name="Feau N."/>
            <person name="Henrissat B."/>
            <person name="Schoch C.L."/>
            <person name="Horwitz B.A."/>
            <person name="Barry K.W."/>
            <person name="Condon B.J."/>
            <person name="Copeland A.C."/>
            <person name="Dhillon B."/>
            <person name="Glaser F."/>
            <person name="Hesse C.N."/>
            <person name="Kosti I."/>
            <person name="LaButti K."/>
            <person name="Lindquist E.A."/>
            <person name="Lucas S."/>
            <person name="Salamov A.A."/>
            <person name="Bradshaw R.E."/>
            <person name="Ciuffetti L."/>
            <person name="Hamelin R.C."/>
            <person name="Kema G.H.J."/>
            <person name="Lawrence C."/>
            <person name="Scott J.A."/>
            <person name="Spatafora J.W."/>
            <person name="Turgeon B.G."/>
            <person name="de Wit P.J.G.M."/>
            <person name="Zhong S."/>
            <person name="Goodwin S.B."/>
            <person name="Grigoriev I.V."/>
        </authorList>
    </citation>
    <scope>NUCLEOTIDE SEQUENCE [LARGE SCALE GENOMIC DNA]</scope>
    <source>
        <strain evidence="4 5">SO2202</strain>
    </source>
</reference>
<dbReference type="OMA" id="WFYLEEK"/>
<dbReference type="Proteomes" id="UP000016931">
    <property type="component" value="Unassembled WGS sequence"/>
</dbReference>
<accession>N1QIK4</accession>
<dbReference type="STRING" id="692275.N1QIK4"/>
<dbReference type="Gene3D" id="3.40.50.10190">
    <property type="entry name" value="BRCT domain"/>
    <property type="match status" value="1"/>
</dbReference>
<name>N1QIK4_SPHMS</name>
<feature type="domain" description="BRCT" evidence="2">
    <location>
        <begin position="1"/>
        <end position="100"/>
    </location>
</feature>
<keyword evidence="5" id="KW-1185">Reference proteome</keyword>
<dbReference type="SUPFAM" id="SSF142921">
    <property type="entry name" value="WGR domain-like"/>
    <property type="match status" value="1"/>
</dbReference>
<dbReference type="HOGENOM" id="CLU_782007_0_0_1"/>
<feature type="non-terminal residue" evidence="4">
    <location>
        <position position="332"/>
    </location>
</feature>